<evidence type="ECO:0000256" key="1">
    <source>
        <dbReference type="SAM" id="MobiDB-lite"/>
    </source>
</evidence>
<organism evidence="2 3">
    <name type="scientific">Cytospora chrysosperma</name>
    <name type="common">Cytospora canker fungus</name>
    <name type="synonym">Sphaeria chrysosperma</name>
    <dbReference type="NCBI Taxonomy" id="252740"/>
    <lineage>
        <taxon>Eukaryota</taxon>
        <taxon>Fungi</taxon>
        <taxon>Dikarya</taxon>
        <taxon>Ascomycota</taxon>
        <taxon>Pezizomycotina</taxon>
        <taxon>Sordariomycetes</taxon>
        <taxon>Sordariomycetidae</taxon>
        <taxon>Diaporthales</taxon>
        <taxon>Cytosporaceae</taxon>
        <taxon>Cytospora</taxon>
    </lineage>
</organism>
<name>A0A423VLE3_CYTCH</name>
<dbReference type="AlphaFoldDB" id="A0A423VLE3"/>
<dbReference type="EMBL" id="LJZO01000041">
    <property type="protein sequence ID" value="ROV91829.1"/>
    <property type="molecule type" value="Genomic_DNA"/>
</dbReference>
<evidence type="ECO:0000313" key="2">
    <source>
        <dbReference type="EMBL" id="ROV91829.1"/>
    </source>
</evidence>
<sequence length="75" mass="8866">MLSSLLRTEWGGREGRQLPQARSAETKAQDDTEEERGILMMRPELLAHLSWFWLMVHPSYHKRGRCCEAPWTRKL</sequence>
<keyword evidence="3" id="KW-1185">Reference proteome</keyword>
<proteinExistence type="predicted"/>
<reference evidence="2 3" key="1">
    <citation type="submission" date="2015-09" db="EMBL/GenBank/DDBJ databases">
        <title>Host preference determinants of Valsa canker pathogens revealed by comparative genomics.</title>
        <authorList>
            <person name="Yin Z."/>
            <person name="Huang L."/>
        </authorList>
    </citation>
    <scope>NUCLEOTIDE SEQUENCE [LARGE SCALE GENOMIC DNA]</scope>
    <source>
        <strain evidence="2 3">YSFL</strain>
    </source>
</reference>
<comment type="caution">
    <text evidence="2">The sequence shown here is derived from an EMBL/GenBank/DDBJ whole genome shotgun (WGS) entry which is preliminary data.</text>
</comment>
<protein>
    <submittedName>
        <fullName evidence="2">Uncharacterized protein</fullName>
    </submittedName>
</protein>
<accession>A0A423VLE3</accession>
<evidence type="ECO:0000313" key="3">
    <source>
        <dbReference type="Proteomes" id="UP000284375"/>
    </source>
</evidence>
<dbReference type="Proteomes" id="UP000284375">
    <property type="component" value="Unassembled WGS sequence"/>
</dbReference>
<feature type="region of interest" description="Disordered" evidence="1">
    <location>
        <begin position="1"/>
        <end position="35"/>
    </location>
</feature>
<gene>
    <name evidence="2" type="ORF">VSDG_06503</name>
</gene>